<name>A0AA95HBE8_9GAMM</name>
<proteinExistence type="predicted"/>
<reference evidence="1" key="2">
    <citation type="submission" date="2023-04" db="EMBL/GenBank/DDBJ databases">
        <authorList>
            <person name="Beletskiy A.V."/>
            <person name="Mardanov A.V."/>
            <person name="Ravin N.V."/>
        </authorList>
    </citation>
    <scope>NUCLEOTIDE SEQUENCE</scope>
    <source>
        <strain evidence="1">GKL-01</strain>
    </source>
</reference>
<dbReference type="KEGG" id="tdu:QJT80_03955"/>
<evidence type="ECO:0000313" key="1">
    <source>
        <dbReference type="EMBL" id="WGZ91631.1"/>
    </source>
</evidence>
<dbReference type="EMBL" id="CP124755">
    <property type="protein sequence ID" value="WGZ91631.1"/>
    <property type="molecule type" value="Genomic_DNA"/>
</dbReference>
<gene>
    <name evidence="1" type="ORF">QJT80_03955</name>
</gene>
<protein>
    <submittedName>
        <fullName evidence="1">Uncharacterized protein</fullName>
    </submittedName>
</protein>
<reference evidence="1" key="1">
    <citation type="journal article" date="2023" name="Int. J. Mol. Sci.">
        <title>Metagenomics Revealed a New Genus 'Candidatus Thiocaldithrix dubininis' gen. nov., sp. nov. and a New Species 'Candidatus Thiothrix putei' sp. nov. in the Family Thiotrichaceae, Some Members of Which Have Traits of Both Na+- and H+-Motive Energetics.</title>
        <authorList>
            <person name="Ravin N.V."/>
            <person name="Muntyan M.S."/>
            <person name="Smolyakov D.D."/>
            <person name="Rudenko T.S."/>
            <person name="Beletsky A.V."/>
            <person name="Mardanov A.V."/>
            <person name="Grabovich M.Y."/>
        </authorList>
    </citation>
    <scope>NUCLEOTIDE SEQUENCE</scope>
    <source>
        <strain evidence="1">GKL-01</strain>
    </source>
</reference>
<dbReference type="Proteomes" id="UP001300672">
    <property type="component" value="Chromosome"/>
</dbReference>
<accession>A0AA95HBE8</accession>
<sequence length="192" mass="22200">MPHRKLRYNRKPNSDYVPFSVLWSPNLDWQKNTKLLCLELLFSRQLTKLLVDTAAAKPSAFIASSAEGYDDEHGMEADLARFLPGTMLTRLLEPHLIEVLFHKYWQQYHFFTFSKATETNYTNDVETDDITNVHFRANKENLHQISPYISKLDLLWLGVEVPSALSMFLVTRSVGATLGLAATIEFVKRFRF</sequence>
<dbReference type="AlphaFoldDB" id="A0AA95HBE8"/>
<organism evidence="1">
    <name type="scientific">Candidatus Thiocaldithrix dubininis</name>
    <dbReference type="NCBI Taxonomy" id="3080823"/>
    <lineage>
        <taxon>Bacteria</taxon>
        <taxon>Pseudomonadati</taxon>
        <taxon>Pseudomonadota</taxon>
        <taxon>Gammaproteobacteria</taxon>
        <taxon>Thiotrichales</taxon>
        <taxon>Thiotrichaceae</taxon>
        <taxon>Candidatus Thiocaldithrix</taxon>
    </lineage>
</organism>